<evidence type="ECO:0000256" key="3">
    <source>
        <dbReference type="ARBA" id="ARBA00024347"/>
    </source>
</evidence>
<keyword evidence="10" id="KW-1185">Reference proteome</keyword>
<evidence type="ECO:0000259" key="6">
    <source>
        <dbReference type="PROSITE" id="PS50802"/>
    </source>
</evidence>
<name>A0AAE0S2E9_9BIVA</name>
<keyword evidence="4" id="KW-0328">Glycosyltransferase</keyword>
<keyword evidence="2" id="KW-0539">Nucleus</keyword>
<dbReference type="EMBL" id="JAEAOA010001385">
    <property type="protein sequence ID" value="KAK3583838.1"/>
    <property type="molecule type" value="Genomic_DNA"/>
</dbReference>
<dbReference type="InterPro" id="IPR004170">
    <property type="entry name" value="WWE_dom"/>
</dbReference>
<accession>A0AAE0S2E9</accession>
<evidence type="ECO:0000256" key="5">
    <source>
        <dbReference type="SAM" id="MobiDB-lite"/>
    </source>
</evidence>
<dbReference type="InterPro" id="IPR037197">
    <property type="entry name" value="WWE_dom_sf"/>
</dbReference>
<comment type="subcellular location">
    <subcellularLocation>
        <location evidence="1">Nucleus</location>
    </subcellularLocation>
</comment>
<dbReference type="Pfam" id="PF02338">
    <property type="entry name" value="OTU"/>
    <property type="match status" value="1"/>
</dbReference>
<feature type="domain" description="PARP catalytic" evidence="8">
    <location>
        <begin position="590"/>
        <end position="818"/>
    </location>
</feature>
<comment type="similarity">
    <text evidence="3">Belongs to the ARTD/PARP family.</text>
</comment>
<evidence type="ECO:0000313" key="9">
    <source>
        <dbReference type="EMBL" id="KAK3583838.1"/>
    </source>
</evidence>
<reference evidence="9" key="2">
    <citation type="journal article" date="2021" name="Genome Biol. Evol.">
        <title>Developing a high-quality reference genome for a parasitic bivalve with doubly uniparental inheritance (Bivalvia: Unionida).</title>
        <authorList>
            <person name="Smith C.H."/>
        </authorList>
    </citation>
    <scope>NUCLEOTIDE SEQUENCE</scope>
    <source>
        <strain evidence="9">CHS0354</strain>
        <tissue evidence="9">Mantle</tissue>
    </source>
</reference>
<dbReference type="AlphaFoldDB" id="A0AAE0S2E9"/>
<dbReference type="GO" id="GO:0003950">
    <property type="term" value="F:NAD+ poly-ADP-ribosyltransferase activity"/>
    <property type="evidence" value="ECO:0007669"/>
    <property type="project" value="UniProtKB-UniRule"/>
</dbReference>
<dbReference type="InterPro" id="IPR051712">
    <property type="entry name" value="ARTD-AVP"/>
</dbReference>
<dbReference type="PROSITE" id="PS50918">
    <property type="entry name" value="WWE"/>
    <property type="match status" value="1"/>
</dbReference>
<organism evidence="9 10">
    <name type="scientific">Potamilus streckersoni</name>
    <dbReference type="NCBI Taxonomy" id="2493646"/>
    <lineage>
        <taxon>Eukaryota</taxon>
        <taxon>Metazoa</taxon>
        <taxon>Spiralia</taxon>
        <taxon>Lophotrochozoa</taxon>
        <taxon>Mollusca</taxon>
        <taxon>Bivalvia</taxon>
        <taxon>Autobranchia</taxon>
        <taxon>Heteroconchia</taxon>
        <taxon>Palaeoheterodonta</taxon>
        <taxon>Unionida</taxon>
        <taxon>Unionoidea</taxon>
        <taxon>Unionidae</taxon>
        <taxon>Ambleminae</taxon>
        <taxon>Lampsilini</taxon>
        <taxon>Potamilus</taxon>
    </lineage>
</organism>
<keyword evidence="4" id="KW-0808">Transferase</keyword>
<feature type="compositionally biased region" description="Polar residues" evidence="5">
    <location>
        <begin position="896"/>
        <end position="911"/>
    </location>
</feature>
<dbReference type="SUPFAM" id="SSF54001">
    <property type="entry name" value="Cysteine proteinases"/>
    <property type="match status" value="1"/>
</dbReference>
<dbReference type="PROSITE" id="PS50802">
    <property type="entry name" value="OTU"/>
    <property type="match status" value="1"/>
</dbReference>
<dbReference type="CDD" id="cd01439">
    <property type="entry name" value="TCCD_inducible_PARP_like"/>
    <property type="match status" value="1"/>
</dbReference>
<sequence length="911" mass="103528">MNSRPSEDENCPPFNLQLKQMGLVLKDISGDGNCLFRALGDQMDGHVRNHNKHRQDVSRYMMEHKSDFEPFLDESVTFERHIASIRQLNAHVGFDAIVAFARLHQACIVIHQLNTPFLLIQGCQNPKAKQFHIAYHDGDHYSSVRWTNDNTESPANIWIEVENQGGSTHLSFKKDQDGEVGATNNLLANKHMNDPDGEVKVITDAQSPLVQEVREATGCDDEERILNTLMDSSYDVDAAIAIILQEMETVNVPSLSTQTEVELGGLHAEQRNGQIGVFPLQHDQNSLLGMPPDYPSKVPDNLNTNQNQEREIGMRKGSGQTGFCPQHGSIDPQSFQGNRHDNKGSDQVQGVLTIQSKRDLVLETNAAQTNPICHRSLVNMCKTANCKFYHHDSIKLPYIWQIQMFNSWLTLDKLQMIKAERTYCNIQASTCQIELFFEGSSYNAVLEFHPQDNFTAVVSDCGRSGFKTKACVRRLTTKSYAEGTKPSSQDSFKTQWRWFYTDNYGRRHLLQPELLQFTLEQKFTRNCQDTYLFCRENYQVKYRIDFKNMKQINMETGTERKLVRRPLFVSAEDVESKHYPKKIVIPTGVNATPLPAGWVSWDLAHAFELVELKQDSVEFRKVESSFFATLPSQTFQIVYICRVQNMELWMAYDGQKRSMKVSLERSGQSKEVDERNLFHGTDSLNTVLGICTNNFDFRLCGKNGTFFGKGAYFAQDARYSNRFTNFYSNTAERYMFMAKVLVGEYTFGHPTYTRPPEKPGSTAYHLFDSCVDNVDKPSVFVVFDLKQCYPEYLICYKKLKDFEDDILVPPIPTFTTFLFPPFQTSPLQGQSIQPPSSIHLSSSTLGNNTFFTMPGSVSSSFYSLSQPPQRSSDTSGSQTLYQRQNHGVDDVDKASCSVSDPSTKQKGCSIQ</sequence>
<dbReference type="Gene3D" id="3.30.720.50">
    <property type="match status" value="1"/>
</dbReference>
<protein>
    <recommendedName>
        <fullName evidence="4">Poly [ADP-ribose] polymerase</fullName>
        <shortName evidence="4">PARP</shortName>
        <ecNumber evidence="4">2.4.2.-</ecNumber>
    </recommendedName>
</protein>
<dbReference type="PANTHER" id="PTHR45740">
    <property type="entry name" value="POLY [ADP-RIBOSE] POLYMERASE"/>
    <property type="match status" value="1"/>
</dbReference>
<gene>
    <name evidence="9" type="ORF">CHS0354_022883</name>
</gene>
<feature type="region of interest" description="Disordered" evidence="5">
    <location>
        <begin position="317"/>
        <end position="345"/>
    </location>
</feature>
<dbReference type="InterPro" id="IPR003323">
    <property type="entry name" value="OTU_dom"/>
</dbReference>
<dbReference type="Gene3D" id="3.90.228.10">
    <property type="match status" value="1"/>
</dbReference>
<evidence type="ECO:0000256" key="2">
    <source>
        <dbReference type="ARBA" id="ARBA00023242"/>
    </source>
</evidence>
<dbReference type="InterPro" id="IPR012317">
    <property type="entry name" value="Poly(ADP-ribose)pol_cat_dom"/>
</dbReference>
<reference evidence="9" key="1">
    <citation type="journal article" date="2021" name="Genome Biol. Evol.">
        <title>A High-Quality Reference Genome for a Parasitic Bivalve with Doubly Uniparental Inheritance (Bivalvia: Unionida).</title>
        <authorList>
            <person name="Smith C.H."/>
        </authorList>
    </citation>
    <scope>NUCLEOTIDE SEQUENCE</scope>
    <source>
        <strain evidence="9">CHS0354</strain>
    </source>
</reference>
<dbReference type="Proteomes" id="UP001195483">
    <property type="component" value="Unassembled WGS sequence"/>
</dbReference>
<comment type="caution">
    <text evidence="9">The sequence shown here is derived from an EMBL/GenBank/DDBJ whole genome shotgun (WGS) entry which is preliminary data.</text>
</comment>
<feature type="compositionally biased region" description="Polar residues" evidence="5">
    <location>
        <begin position="861"/>
        <end position="885"/>
    </location>
</feature>
<evidence type="ECO:0000256" key="4">
    <source>
        <dbReference type="RuleBase" id="RU362114"/>
    </source>
</evidence>
<evidence type="ECO:0000259" key="8">
    <source>
        <dbReference type="PROSITE" id="PS51059"/>
    </source>
</evidence>
<dbReference type="PANTHER" id="PTHR45740:SF4">
    <property type="entry name" value="PROTEIN MONO-ADP-RIBOSYLTRANSFERASE PARP11"/>
    <property type="match status" value="1"/>
</dbReference>
<proteinExistence type="inferred from homology"/>
<dbReference type="EC" id="2.4.2.-" evidence="4"/>
<dbReference type="GO" id="GO:1990404">
    <property type="term" value="F:NAD+-protein mono-ADP-ribosyltransferase activity"/>
    <property type="evidence" value="ECO:0007669"/>
    <property type="project" value="TreeGrafter"/>
</dbReference>
<feature type="domain" description="OTU" evidence="6">
    <location>
        <begin position="23"/>
        <end position="147"/>
    </location>
</feature>
<dbReference type="Gene3D" id="3.90.70.80">
    <property type="match status" value="1"/>
</dbReference>
<dbReference type="SUPFAM" id="SSF117839">
    <property type="entry name" value="WWE domain"/>
    <property type="match status" value="1"/>
</dbReference>
<evidence type="ECO:0000313" key="10">
    <source>
        <dbReference type="Proteomes" id="UP001195483"/>
    </source>
</evidence>
<dbReference type="SUPFAM" id="SSF56399">
    <property type="entry name" value="ADP-ribosylation"/>
    <property type="match status" value="1"/>
</dbReference>
<reference evidence="9" key="3">
    <citation type="submission" date="2023-05" db="EMBL/GenBank/DDBJ databases">
        <authorList>
            <person name="Smith C.H."/>
        </authorList>
    </citation>
    <scope>NUCLEOTIDE SEQUENCE</scope>
    <source>
        <strain evidence="9">CHS0354</strain>
        <tissue evidence="9">Mantle</tissue>
    </source>
</reference>
<dbReference type="PROSITE" id="PS51059">
    <property type="entry name" value="PARP_CATALYTIC"/>
    <property type="match status" value="1"/>
</dbReference>
<evidence type="ECO:0000259" key="7">
    <source>
        <dbReference type="PROSITE" id="PS50918"/>
    </source>
</evidence>
<dbReference type="Pfam" id="PF00644">
    <property type="entry name" value="PARP"/>
    <property type="match status" value="1"/>
</dbReference>
<evidence type="ECO:0000256" key="1">
    <source>
        <dbReference type="ARBA" id="ARBA00004123"/>
    </source>
</evidence>
<dbReference type="InterPro" id="IPR038765">
    <property type="entry name" value="Papain-like_cys_pep_sf"/>
</dbReference>
<feature type="region of interest" description="Disordered" evidence="5">
    <location>
        <begin position="861"/>
        <end position="911"/>
    </location>
</feature>
<dbReference type="GO" id="GO:0005634">
    <property type="term" value="C:nucleus"/>
    <property type="evidence" value="ECO:0007669"/>
    <property type="project" value="UniProtKB-SubCell"/>
</dbReference>
<keyword evidence="4" id="KW-0520">NAD</keyword>
<feature type="domain" description="WWE" evidence="7">
    <location>
        <begin position="482"/>
        <end position="564"/>
    </location>
</feature>
<dbReference type="Pfam" id="PF02825">
    <property type="entry name" value="WWE"/>
    <property type="match status" value="1"/>
</dbReference>